<accession>A0A8J8JUV8</accession>
<name>A0A8J8JUV8_9BACT</name>
<evidence type="ECO:0000313" key="2">
    <source>
        <dbReference type="Proteomes" id="UP000598971"/>
    </source>
</evidence>
<dbReference type="RefSeq" id="WP_171609384.1">
    <property type="nucleotide sequence ID" value="NZ_WHPF01000015.1"/>
</dbReference>
<sequence length="210" mass="24056">MYHTPYFKAADNEDVLAFMQAHPFILLCGTDTLGKPVATHVPVLIEERDGVLYLQAHIMRKQQHTRAFENNPNVLAVFQGAHTYVSASWYQHPQTASTWNYQAVHASGQLRFLNEEGLLTLLAKLTRHFENEANSPALVEKMEDTYLQQMMKAIVGFEIEITALEHVFKLSQNRDEKTYDNIINQLETQGTDAKEIAANMQQQKHQIFPK</sequence>
<protein>
    <submittedName>
        <fullName evidence="1">FMN-binding negative transcriptional regulator</fullName>
    </submittedName>
</protein>
<dbReference type="InterPro" id="IPR012349">
    <property type="entry name" value="Split_barrel_FMN-bd"/>
</dbReference>
<comment type="caution">
    <text evidence="1">The sequence shown here is derived from an EMBL/GenBank/DDBJ whole genome shotgun (WGS) entry which is preliminary data.</text>
</comment>
<dbReference type="SUPFAM" id="SSF50475">
    <property type="entry name" value="FMN-binding split barrel"/>
    <property type="match status" value="1"/>
</dbReference>
<dbReference type="Proteomes" id="UP000598971">
    <property type="component" value="Unassembled WGS sequence"/>
</dbReference>
<dbReference type="Gene3D" id="2.30.110.10">
    <property type="entry name" value="Electron Transport, Fmn-binding Protein, Chain A"/>
    <property type="match status" value="1"/>
</dbReference>
<dbReference type="EMBL" id="WHPF01000015">
    <property type="protein sequence ID" value="NNV57438.1"/>
    <property type="molecule type" value="Genomic_DNA"/>
</dbReference>
<dbReference type="AlphaFoldDB" id="A0A8J8JUV8"/>
<dbReference type="PANTHER" id="PTHR35802">
    <property type="entry name" value="PROTEASE SYNTHASE AND SPORULATION PROTEIN PAI 2"/>
    <property type="match status" value="1"/>
</dbReference>
<dbReference type="InterPro" id="IPR007396">
    <property type="entry name" value="TR_PAI2-type"/>
</dbReference>
<dbReference type="Pfam" id="PF04299">
    <property type="entry name" value="FMN_bind_2"/>
    <property type="match status" value="1"/>
</dbReference>
<dbReference type="PIRSF" id="PIRSF010372">
    <property type="entry name" value="PaiB"/>
    <property type="match status" value="1"/>
</dbReference>
<proteinExistence type="predicted"/>
<dbReference type="PANTHER" id="PTHR35802:SF1">
    <property type="entry name" value="PROTEASE SYNTHASE AND SPORULATION PROTEIN PAI 2"/>
    <property type="match status" value="1"/>
</dbReference>
<keyword evidence="2" id="KW-1185">Reference proteome</keyword>
<reference evidence="1" key="1">
    <citation type="submission" date="2019-10" db="EMBL/GenBank/DDBJ databases">
        <title>Draft genome sequence of Panacibacter sp. KCS-6.</title>
        <authorList>
            <person name="Yim K.J."/>
        </authorList>
    </citation>
    <scope>NUCLEOTIDE SEQUENCE</scope>
    <source>
        <strain evidence="1">KCS-6</strain>
    </source>
</reference>
<evidence type="ECO:0000313" key="1">
    <source>
        <dbReference type="EMBL" id="NNV57438.1"/>
    </source>
</evidence>
<organism evidence="1 2">
    <name type="scientific">Limnovirga soli</name>
    <dbReference type="NCBI Taxonomy" id="2656915"/>
    <lineage>
        <taxon>Bacteria</taxon>
        <taxon>Pseudomonadati</taxon>
        <taxon>Bacteroidota</taxon>
        <taxon>Chitinophagia</taxon>
        <taxon>Chitinophagales</taxon>
        <taxon>Chitinophagaceae</taxon>
        <taxon>Limnovirga</taxon>
    </lineage>
</organism>
<gene>
    <name evidence="1" type="ORF">GD597_18340</name>
</gene>